<dbReference type="PANTHER" id="PTHR30518:SF2">
    <property type="entry name" value="ENDOLYTIC MUREIN TRANSGLYCOSYLASE"/>
    <property type="match status" value="1"/>
</dbReference>
<name>A0A495JRQ1_9ACTN</name>
<gene>
    <name evidence="7" type="primary">mltG</name>
    <name evidence="9" type="ORF">BDK92_6068</name>
</gene>
<dbReference type="Gene3D" id="3.30.160.60">
    <property type="entry name" value="Classic Zinc Finger"/>
    <property type="match status" value="1"/>
</dbReference>
<comment type="function">
    <text evidence="7">Functions as a peptidoglycan terminase that cleaves nascent peptidoglycan strands endolytically to terminate their elongation.</text>
</comment>
<dbReference type="Gene3D" id="3.30.1490.480">
    <property type="entry name" value="Endolytic murein transglycosylase"/>
    <property type="match status" value="1"/>
</dbReference>
<accession>A0A495JRQ1</accession>
<dbReference type="NCBIfam" id="TIGR00247">
    <property type="entry name" value="endolytic transglycosylase MltG"/>
    <property type="match status" value="1"/>
</dbReference>
<evidence type="ECO:0000256" key="7">
    <source>
        <dbReference type="HAMAP-Rule" id="MF_02065"/>
    </source>
</evidence>
<evidence type="ECO:0000256" key="1">
    <source>
        <dbReference type="ARBA" id="ARBA00022475"/>
    </source>
</evidence>
<comment type="similarity">
    <text evidence="7">Belongs to the transglycosylase MltG family.</text>
</comment>
<organism evidence="9 10">
    <name type="scientific">Micromonospora pisi</name>
    <dbReference type="NCBI Taxonomy" id="589240"/>
    <lineage>
        <taxon>Bacteria</taxon>
        <taxon>Bacillati</taxon>
        <taxon>Actinomycetota</taxon>
        <taxon>Actinomycetes</taxon>
        <taxon>Micromonosporales</taxon>
        <taxon>Micromonosporaceae</taxon>
        <taxon>Micromonospora</taxon>
    </lineage>
</organism>
<keyword evidence="3 7" id="KW-1133">Transmembrane helix</keyword>
<proteinExistence type="inferred from homology"/>
<evidence type="ECO:0000256" key="6">
    <source>
        <dbReference type="ARBA" id="ARBA00023316"/>
    </source>
</evidence>
<keyword evidence="2 7" id="KW-0812">Transmembrane</keyword>
<dbReference type="EMBL" id="RBKT01000001">
    <property type="protein sequence ID" value="RKR91666.1"/>
    <property type="molecule type" value="Genomic_DNA"/>
</dbReference>
<keyword evidence="5 7" id="KW-0456">Lyase</keyword>
<reference evidence="9 10" key="1">
    <citation type="submission" date="2018-10" db="EMBL/GenBank/DDBJ databases">
        <title>Sequencing the genomes of 1000 actinobacteria strains.</title>
        <authorList>
            <person name="Klenk H.-P."/>
        </authorList>
    </citation>
    <scope>NUCLEOTIDE SEQUENCE [LARGE SCALE GENOMIC DNA]</scope>
    <source>
        <strain evidence="9 10">DSM 45175</strain>
    </source>
</reference>
<evidence type="ECO:0000313" key="9">
    <source>
        <dbReference type="EMBL" id="RKR91666.1"/>
    </source>
</evidence>
<sequence>MIDDLELAFDERTEKGQHRRGGTRDPKRKGKGGRGKTVVALLLAFVLLGVLGGGAWYGFDRVQGLFGAPDYEGTGTEQVMIEIKDGDYLADVGNTLLSAGVVKSGKAFVNAADGNDAATKIQPGFYQVRKGMSAAAALNMLLDPKSRVTNKITIPEGRSAKQVYKLLSEATKIPVADFEAAAKDPLKLGVPDWWFKRSDNKKVTPSIEGFLFPDTYDLPPNATADTILKEMVDGFLTVTGQIKFADTVPEKLGDISPYEALIVASLAQAEAGNPDDLGKVSRVAYNRLFKPNAEVPCECFEMDVTVNYWLEVQGKPTKASKDMTAAEMDDPKNPYNRKLKGFIPTPINNPGKLAMQGAMDPPKGGWYFFVATDKEGHSEFAETYAEHERNMDKSREAGIIS</sequence>
<evidence type="ECO:0000313" key="10">
    <source>
        <dbReference type="Proteomes" id="UP000277671"/>
    </source>
</evidence>
<evidence type="ECO:0000256" key="2">
    <source>
        <dbReference type="ARBA" id="ARBA00022692"/>
    </source>
</evidence>
<keyword evidence="1 7" id="KW-1003">Cell membrane</keyword>
<comment type="caution">
    <text evidence="9">The sequence shown here is derived from an EMBL/GenBank/DDBJ whole genome shotgun (WGS) entry which is preliminary data.</text>
</comment>
<keyword evidence="4 7" id="KW-0472">Membrane</keyword>
<evidence type="ECO:0000256" key="3">
    <source>
        <dbReference type="ARBA" id="ARBA00022989"/>
    </source>
</evidence>
<feature type="site" description="Important for catalytic activity" evidence="7">
    <location>
        <position position="270"/>
    </location>
</feature>
<feature type="region of interest" description="Disordered" evidence="8">
    <location>
        <begin position="9"/>
        <end position="33"/>
    </location>
</feature>
<evidence type="ECO:0000256" key="8">
    <source>
        <dbReference type="SAM" id="MobiDB-lite"/>
    </source>
</evidence>
<dbReference type="AlphaFoldDB" id="A0A495JRQ1"/>
<dbReference type="HAMAP" id="MF_02065">
    <property type="entry name" value="MltG"/>
    <property type="match status" value="1"/>
</dbReference>
<dbReference type="Proteomes" id="UP000277671">
    <property type="component" value="Unassembled WGS sequence"/>
</dbReference>
<dbReference type="Pfam" id="PF02618">
    <property type="entry name" value="YceG"/>
    <property type="match status" value="1"/>
</dbReference>
<dbReference type="GO" id="GO:0071555">
    <property type="term" value="P:cell wall organization"/>
    <property type="evidence" value="ECO:0007669"/>
    <property type="project" value="UniProtKB-KW"/>
</dbReference>
<dbReference type="RefSeq" id="WP_121159792.1">
    <property type="nucleotide sequence ID" value="NZ_RBKT01000001.1"/>
</dbReference>
<dbReference type="PANTHER" id="PTHR30518">
    <property type="entry name" value="ENDOLYTIC MUREIN TRANSGLYCOSYLASE"/>
    <property type="match status" value="1"/>
</dbReference>
<comment type="catalytic activity">
    <reaction evidence="7">
        <text>a peptidoglycan chain = a peptidoglycan chain with N-acetyl-1,6-anhydromuramyl-[peptide] at the reducing end + a peptidoglycan chain with N-acetylglucosamine at the non-reducing end.</text>
        <dbReference type="EC" id="4.2.2.29"/>
    </reaction>
</comment>
<dbReference type="GO" id="GO:0009252">
    <property type="term" value="P:peptidoglycan biosynthetic process"/>
    <property type="evidence" value="ECO:0007669"/>
    <property type="project" value="UniProtKB-UniRule"/>
</dbReference>
<keyword evidence="10" id="KW-1185">Reference proteome</keyword>
<dbReference type="InterPro" id="IPR003770">
    <property type="entry name" value="MLTG-like"/>
</dbReference>
<dbReference type="EC" id="4.2.2.29" evidence="7"/>
<comment type="subcellular location">
    <subcellularLocation>
        <location evidence="7">Cell membrane</location>
        <topology evidence="7">Single-pass membrane protein</topology>
    </subcellularLocation>
</comment>
<feature type="compositionally biased region" description="Basic residues" evidence="8">
    <location>
        <begin position="17"/>
        <end position="33"/>
    </location>
</feature>
<feature type="transmembrane region" description="Helical" evidence="7">
    <location>
        <begin position="37"/>
        <end position="59"/>
    </location>
</feature>
<dbReference type="GO" id="GO:0008932">
    <property type="term" value="F:lytic endotransglycosylase activity"/>
    <property type="evidence" value="ECO:0007669"/>
    <property type="project" value="UniProtKB-UniRule"/>
</dbReference>
<dbReference type="GO" id="GO:0005886">
    <property type="term" value="C:plasma membrane"/>
    <property type="evidence" value="ECO:0007669"/>
    <property type="project" value="UniProtKB-SubCell"/>
</dbReference>
<keyword evidence="6 7" id="KW-0961">Cell wall biogenesis/degradation</keyword>
<evidence type="ECO:0000256" key="4">
    <source>
        <dbReference type="ARBA" id="ARBA00023136"/>
    </source>
</evidence>
<protein>
    <recommendedName>
        <fullName evidence="7">Endolytic murein transglycosylase</fullName>
        <ecNumber evidence="7">4.2.2.29</ecNumber>
    </recommendedName>
    <alternativeName>
        <fullName evidence="7">Peptidoglycan lytic transglycosylase</fullName>
    </alternativeName>
    <alternativeName>
        <fullName evidence="7">Peptidoglycan polymerization terminase</fullName>
    </alternativeName>
</protein>
<dbReference type="OrthoDB" id="9814591at2"/>
<evidence type="ECO:0000256" key="5">
    <source>
        <dbReference type="ARBA" id="ARBA00023239"/>
    </source>
</evidence>